<keyword evidence="3" id="KW-0539">Nucleus</keyword>
<dbReference type="CDD" id="cd22397">
    <property type="entry name" value="KH-I_FUBP_rpt2"/>
    <property type="match status" value="1"/>
</dbReference>
<dbReference type="InterPro" id="IPR036612">
    <property type="entry name" value="KH_dom_type_1_sf"/>
</dbReference>
<evidence type="ECO:0000259" key="6">
    <source>
        <dbReference type="SMART" id="SM00322"/>
    </source>
</evidence>
<evidence type="ECO:0000256" key="2">
    <source>
        <dbReference type="ARBA" id="ARBA00022737"/>
    </source>
</evidence>
<dbReference type="AlphaFoldDB" id="A0A8X6KRT1"/>
<feature type="region of interest" description="Disordered" evidence="5">
    <location>
        <begin position="1"/>
        <end position="63"/>
    </location>
</feature>
<dbReference type="EMBL" id="BMAO01032355">
    <property type="protein sequence ID" value="GFQ81691.1"/>
    <property type="molecule type" value="Genomic_DNA"/>
</dbReference>
<dbReference type="InterPro" id="IPR015096">
    <property type="entry name" value="FUBP_C"/>
</dbReference>
<keyword evidence="4" id="KW-0694">RNA-binding</keyword>
<accession>A0A8X6KRT1</accession>
<feature type="region of interest" description="Disordered" evidence="5">
    <location>
        <begin position="461"/>
        <end position="515"/>
    </location>
</feature>
<dbReference type="CDD" id="cd22399">
    <property type="entry name" value="KH-I_FUBP_rpt4"/>
    <property type="match status" value="1"/>
</dbReference>
<comment type="subcellular location">
    <subcellularLocation>
        <location evidence="1">Nucleus</location>
    </subcellularLocation>
</comment>
<dbReference type="Pfam" id="PF00013">
    <property type="entry name" value="KH_1"/>
    <property type="match status" value="4"/>
</dbReference>
<reference evidence="7" key="1">
    <citation type="submission" date="2020-07" db="EMBL/GenBank/DDBJ databases">
        <title>Multicomponent nature underlies the extraordinary mechanical properties of spider dragline silk.</title>
        <authorList>
            <person name="Kono N."/>
            <person name="Nakamura H."/>
            <person name="Mori M."/>
            <person name="Yoshida Y."/>
            <person name="Ohtoshi R."/>
            <person name="Malay A.D."/>
            <person name="Moran D.A.P."/>
            <person name="Tomita M."/>
            <person name="Numata K."/>
            <person name="Arakawa K."/>
        </authorList>
    </citation>
    <scope>NUCLEOTIDE SEQUENCE</scope>
</reference>
<feature type="compositionally biased region" description="Polar residues" evidence="5">
    <location>
        <begin position="1"/>
        <end position="24"/>
    </location>
</feature>
<organism evidence="7 8">
    <name type="scientific">Trichonephila clavata</name>
    <name type="common">Joro spider</name>
    <name type="synonym">Nephila clavata</name>
    <dbReference type="NCBI Taxonomy" id="2740835"/>
    <lineage>
        <taxon>Eukaryota</taxon>
        <taxon>Metazoa</taxon>
        <taxon>Ecdysozoa</taxon>
        <taxon>Arthropoda</taxon>
        <taxon>Chelicerata</taxon>
        <taxon>Arachnida</taxon>
        <taxon>Araneae</taxon>
        <taxon>Araneomorphae</taxon>
        <taxon>Entelegynae</taxon>
        <taxon>Araneoidea</taxon>
        <taxon>Nephilidae</taxon>
        <taxon>Trichonephila</taxon>
    </lineage>
</organism>
<feature type="compositionally biased region" description="Polar residues" evidence="5">
    <location>
        <begin position="39"/>
        <end position="50"/>
    </location>
</feature>
<feature type="region of interest" description="Disordered" evidence="5">
    <location>
        <begin position="608"/>
        <end position="653"/>
    </location>
</feature>
<evidence type="ECO:0000256" key="4">
    <source>
        <dbReference type="PROSITE-ProRule" id="PRU00117"/>
    </source>
</evidence>
<evidence type="ECO:0000256" key="3">
    <source>
        <dbReference type="ARBA" id="ARBA00023242"/>
    </source>
</evidence>
<dbReference type="InterPro" id="IPR004088">
    <property type="entry name" value="KH_dom_type_1"/>
</dbReference>
<dbReference type="FunFam" id="3.30.1370.10:FF:000007">
    <property type="entry name" value="far upstream element-binding protein 1 isoform X1"/>
    <property type="match status" value="1"/>
</dbReference>
<dbReference type="SMART" id="SM00322">
    <property type="entry name" value="KH"/>
    <property type="match status" value="4"/>
</dbReference>
<feature type="compositionally biased region" description="Low complexity" evidence="5">
    <location>
        <begin position="609"/>
        <end position="653"/>
    </location>
</feature>
<name>A0A8X6KRT1_TRICU</name>
<feature type="domain" description="K Homology" evidence="6">
    <location>
        <begin position="267"/>
        <end position="338"/>
    </location>
</feature>
<dbReference type="Pfam" id="PF09005">
    <property type="entry name" value="FUBP_C"/>
    <property type="match status" value="1"/>
</dbReference>
<keyword evidence="2" id="KW-0677">Repeat</keyword>
<dbReference type="OrthoDB" id="6418849at2759"/>
<feature type="region of interest" description="Disordered" evidence="5">
    <location>
        <begin position="554"/>
        <end position="582"/>
    </location>
</feature>
<comment type="caution">
    <text evidence="7">The sequence shown here is derived from an EMBL/GenBank/DDBJ whole genome shotgun (WGS) entry which is preliminary data.</text>
</comment>
<dbReference type="CDD" id="cd22396">
    <property type="entry name" value="KH-I_FUBP_rpt1"/>
    <property type="match status" value="1"/>
</dbReference>
<dbReference type="SUPFAM" id="SSF54791">
    <property type="entry name" value="Eukaryotic type KH-domain (KH-domain type I)"/>
    <property type="match status" value="4"/>
</dbReference>
<sequence>MSDSSVKSSAQKTNSSGGNETTSAFADAVQRARQLAAKIQSTGSESNSVSGGIKRPLEDTMNGVAEGTPEIKKMASGDQYGQIQGMQQRNGAGGNFVVEEYQVPDKMVGLIIGRGGEQIIRLQTETGCKIQLASDSNGAPNRPCTLTGSRESVEAVKSMIEQIISKANSPFPPEPGHIPDGQYVAEMMIPGPKVGLLIGKGGENIRNLQEKGGVKMVLIQDGPQQTVHEKPLRISGDPQKVEFAKQMVIDLLAQKDMERSYANGGGPTTQEEIMVPRQAVGVVIGKGGDMIKRIQQDSGARVQFIQGKEDLPGDKLCQITGAIDQVQKASAMIRDLIDSVLMGGGGAPNNMGMPTGRGRGRGRGMGGPGGMRPDFGPGGPRMGRPVGGDGGAEIQFSVPANKCGLVIGKGGETVRNINQQSGAHVEIARGAPPNPHEKVFTIRGNPQQIEHAKQLIMERVGMPLGQGGPPGGPNQQGGPQGQYPGPQYQQQYQQPGPGQPYAAPGWPGGAYQPWPNQPATASVAVASSDPTKSAADANAAAWAAYYAYYNQSGQPQAQPGQIPQPQPAAAQPQTQQPTAAAAGQADYSAAWVEYYRSLGMFREAEMIEQQARGGQAPGAQPTPQTTQPGAPLTAPAVQPAGQPATPAGTPAAQPATVAAAGYPGAYPAPGQQPQPAQHHNRNIFIEELFLKKGFDCLNVICRLVKSSLKLI</sequence>
<dbReference type="CDD" id="cd22398">
    <property type="entry name" value="KH-I_FUBP_rpt3"/>
    <property type="match status" value="1"/>
</dbReference>
<gene>
    <name evidence="7" type="primary">FUBP1</name>
    <name evidence="7" type="ORF">TNCT_646771</name>
</gene>
<feature type="compositionally biased region" description="Gly residues" evidence="5">
    <location>
        <begin position="464"/>
        <end position="480"/>
    </location>
</feature>
<evidence type="ECO:0000256" key="5">
    <source>
        <dbReference type="SAM" id="MobiDB-lite"/>
    </source>
</evidence>
<dbReference type="InterPro" id="IPR004087">
    <property type="entry name" value="KH_dom"/>
</dbReference>
<evidence type="ECO:0000313" key="7">
    <source>
        <dbReference type="EMBL" id="GFQ81691.1"/>
    </source>
</evidence>
<feature type="domain" description="K Homology" evidence="6">
    <location>
        <begin position="390"/>
        <end position="461"/>
    </location>
</feature>
<dbReference type="Gene3D" id="3.30.1370.10">
    <property type="entry name" value="K Homology domain, type 1"/>
    <property type="match status" value="4"/>
</dbReference>
<feature type="domain" description="K Homology" evidence="6">
    <location>
        <begin position="181"/>
        <end position="253"/>
    </location>
</feature>
<keyword evidence="8" id="KW-1185">Reference proteome</keyword>
<dbReference type="GO" id="GO:0006355">
    <property type="term" value="P:regulation of DNA-templated transcription"/>
    <property type="evidence" value="ECO:0007669"/>
    <property type="project" value="InterPro"/>
</dbReference>
<feature type="domain" description="K Homology" evidence="6">
    <location>
        <begin position="95"/>
        <end position="165"/>
    </location>
</feature>
<protein>
    <submittedName>
        <fullName evidence="7">Far upstream element-binding protein 1</fullName>
    </submittedName>
</protein>
<proteinExistence type="predicted"/>
<dbReference type="GO" id="GO:0005634">
    <property type="term" value="C:nucleus"/>
    <property type="evidence" value="ECO:0007669"/>
    <property type="project" value="UniProtKB-SubCell"/>
</dbReference>
<dbReference type="GO" id="GO:0003723">
    <property type="term" value="F:RNA binding"/>
    <property type="evidence" value="ECO:0007669"/>
    <property type="project" value="UniProtKB-UniRule"/>
</dbReference>
<evidence type="ECO:0000256" key="1">
    <source>
        <dbReference type="ARBA" id="ARBA00004123"/>
    </source>
</evidence>
<dbReference type="PROSITE" id="PS50084">
    <property type="entry name" value="KH_TYPE_1"/>
    <property type="match status" value="4"/>
</dbReference>
<dbReference type="PANTHER" id="PTHR10288">
    <property type="entry name" value="KH DOMAIN CONTAINING RNA BINDING PROTEIN"/>
    <property type="match status" value="1"/>
</dbReference>
<dbReference type="Proteomes" id="UP000887116">
    <property type="component" value="Unassembled WGS sequence"/>
</dbReference>
<feature type="compositionally biased region" description="Low complexity" evidence="5">
    <location>
        <begin position="481"/>
        <end position="514"/>
    </location>
</feature>
<evidence type="ECO:0000313" key="8">
    <source>
        <dbReference type="Proteomes" id="UP000887116"/>
    </source>
</evidence>